<dbReference type="EMBL" id="NGKC01000028">
    <property type="protein sequence ID" value="RSU08941.1"/>
    <property type="molecule type" value="Genomic_DNA"/>
</dbReference>
<dbReference type="Proteomes" id="UP000286773">
    <property type="component" value="Unassembled WGS sequence"/>
</dbReference>
<keyword evidence="4" id="KW-1185">Reference proteome</keyword>
<dbReference type="Pfam" id="PF13518">
    <property type="entry name" value="HTH_28"/>
    <property type="match status" value="1"/>
</dbReference>
<dbReference type="SUPFAM" id="SSF48295">
    <property type="entry name" value="TrpR-like"/>
    <property type="match status" value="1"/>
</dbReference>
<keyword evidence="1" id="KW-0175">Coiled coil</keyword>
<evidence type="ECO:0000259" key="2">
    <source>
        <dbReference type="Pfam" id="PF13518"/>
    </source>
</evidence>
<feature type="domain" description="Insertion element IS150 protein InsJ-like helix-turn-helix" evidence="2">
    <location>
        <begin position="14"/>
        <end position="63"/>
    </location>
</feature>
<name>A0A430ALE3_9ENTE</name>
<reference evidence="3 4" key="1">
    <citation type="submission" date="2017-05" db="EMBL/GenBank/DDBJ databases">
        <title>Vagococcus spp. assemblies.</title>
        <authorList>
            <person name="Gulvik C.A."/>
        </authorList>
    </citation>
    <scope>NUCLEOTIDE SEQUENCE [LARGE SCALE GENOMIC DNA]</scope>
    <source>
        <strain evidence="3 4">LMG 24798</strain>
    </source>
</reference>
<dbReference type="GO" id="GO:0043565">
    <property type="term" value="F:sequence-specific DNA binding"/>
    <property type="evidence" value="ECO:0007669"/>
    <property type="project" value="InterPro"/>
</dbReference>
<dbReference type="OrthoDB" id="9797531at2"/>
<sequence length="112" mass="13573">MSSKRASKKVTFQERIEIVEFTIAHELDYQAAIKKYEVSYQQVYNWVKKYEKFGIDSLQDRRGHNKSKEELSEIDKLKLENKQLKARNLYLEMEKDLEKKLQELNRRNKTFP</sequence>
<dbReference type="AlphaFoldDB" id="A0A430ALE3"/>
<dbReference type="Gene3D" id="1.10.10.10">
    <property type="entry name" value="Winged helix-like DNA-binding domain superfamily/Winged helix DNA-binding domain"/>
    <property type="match status" value="1"/>
</dbReference>
<proteinExistence type="predicted"/>
<evidence type="ECO:0000313" key="4">
    <source>
        <dbReference type="Proteomes" id="UP000286773"/>
    </source>
</evidence>
<dbReference type="InterPro" id="IPR036388">
    <property type="entry name" value="WH-like_DNA-bd_sf"/>
</dbReference>
<comment type="caution">
    <text evidence="3">The sequence shown here is derived from an EMBL/GenBank/DDBJ whole genome shotgun (WGS) entry which is preliminary data.</text>
</comment>
<evidence type="ECO:0000313" key="3">
    <source>
        <dbReference type="EMBL" id="RSU08941.1"/>
    </source>
</evidence>
<dbReference type="RefSeq" id="WP_126815298.1">
    <property type="nucleotide sequence ID" value="NZ_NGKC01000028.1"/>
</dbReference>
<evidence type="ECO:0000256" key="1">
    <source>
        <dbReference type="SAM" id="Coils"/>
    </source>
</evidence>
<feature type="coiled-coil region" evidence="1">
    <location>
        <begin position="67"/>
        <end position="107"/>
    </location>
</feature>
<gene>
    <name evidence="3" type="ORF">CBF27_13865</name>
</gene>
<protein>
    <recommendedName>
        <fullName evidence="2">Insertion element IS150 protein InsJ-like helix-turn-helix domain-containing protein</fullName>
    </recommendedName>
</protein>
<organism evidence="3 4">
    <name type="scientific">Vagococcus acidifermentans</name>
    <dbReference type="NCBI Taxonomy" id="564710"/>
    <lineage>
        <taxon>Bacteria</taxon>
        <taxon>Bacillati</taxon>
        <taxon>Bacillota</taxon>
        <taxon>Bacilli</taxon>
        <taxon>Lactobacillales</taxon>
        <taxon>Enterococcaceae</taxon>
        <taxon>Vagococcus</taxon>
    </lineage>
</organism>
<dbReference type="InterPro" id="IPR010921">
    <property type="entry name" value="Trp_repressor/repl_initiator"/>
</dbReference>
<dbReference type="InterPro" id="IPR055247">
    <property type="entry name" value="InsJ-like_HTH"/>
</dbReference>
<accession>A0A430ALE3</accession>